<evidence type="ECO:0000313" key="1">
    <source>
        <dbReference type="EMBL" id="PWN52617.1"/>
    </source>
</evidence>
<dbReference type="Proteomes" id="UP000245626">
    <property type="component" value="Unassembled WGS sequence"/>
</dbReference>
<organism evidence="1 2">
    <name type="scientific">Violaceomyces palustris</name>
    <dbReference type="NCBI Taxonomy" id="1673888"/>
    <lineage>
        <taxon>Eukaryota</taxon>
        <taxon>Fungi</taxon>
        <taxon>Dikarya</taxon>
        <taxon>Basidiomycota</taxon>
        <taxon>Ustilaginomycotina</taxon>
        <taxon>Ustilaginomycetes</taxon>
        <taxon>Violaceomycetales</taxon>
        <taxon>Violaceomycetaceae</taxon>
        <taxon>Violaceomyces</taxon>
    </lineage>
</organism>
<name>A0ACD0P3N5_9BASI</name>
<dbReference type="EMBL" id="KZ819766">
    <property type="protein sequence ID" value="PWN52617.1"/>
    <property type="molecule type" value="Genomic_DNA"/>
</dbReference>
<protein>
    <submittedName>
        <fullName evidence="1">Acyl-CoA N-acyltransferase</fullName>
    </submittedName>
</protein>
<reference evidence="1 2" key="1">
    <citation type="journal article" date="2018" name="Mol. Biol. Evol.">
        <title>Broad Genomic Sampling Reveals a Smut Pathogenic Ancestry of the Fungal Clade Ustilaginomycotina.</title>
        <authorList>
            <person name="Kijpornyongpan T."/>
            <person name="Mondo S.J."/>
            <person name="Barry K."/>
            <person name="Sandor L."/>
            <person name="Lee J."/>
            <person name="Lipzen A."/>
            <person name="Pangilinan J."/>
            <person name="LaButti K."/>
            <person name="Hainaut M."/>
            <person name="Henrissat B."/>
            <person name="Grigoriev I.V."/>
            <person name="Spatafora J.W."/>
            <person name="Aime M.C."/>
        </authorList>
    </citation>
    <scope>NUCLEOTIDE SEQUENCE [LARGE SCALE GENOMIC DNA]</scope>
    <source>
        <strain evidence="1 2">SA 807</strain>
    </source>
</reference>
<evidence type="ECO:0000313" key="2">
    <source>
        <dbReference type="Proteomes" id="UP000245626"/>
    </source>
</evidence>
<keyword evidence="2" id="KW-1185">Reference proteome</keyword>
<sequence>MTLPPLDLPPSTSSLVLLSSSKDSDIYLRPPSSKDLQAVFDIHSDPKTQIYNPSGPDKWETSERRLNGWLRDWREKGIGYWVVVQRQQASGSRRESERIIGFTGLKCMDLPNEEIPEPSPLAKDGVKEKMLNIYYRYTPSATGKGVASTALRLALCYSMLKFPDRTPCIFTPVDNTPSRKLAERTGFEYFRDTEWAKIPHAEFRLSEAGRTAVRAQFSLPSISPNLTTTNGHHSQSGEEGRITVPLIISRLEESDIEAGAPMMRDAFSFMLKYFFPDGEYLPEDEEAIIEFRRSQLRIALAEEERGMGRSVLLTRADTGEKVGLAVWEYPQQLAKRFKEKLIKEEGKDEEFFSKLPEYKFPPRAFYQDWSQFKKVTEFSRTDALGETPHYGLRFLTLSPSSRNLSLGSVLLGYVLREGDKVRPSSLTLPSSSGSDDDDQTLLPWYLDSTPLAVPFYERHGFKKTEATSNQGGMVILPGREAECENTRLWAMIR</sequence>
<proteinExistence type="predicted"/>
<gene>
    <name evidence="1" type="ORF">IE53DRAFT_360634</name>
</gene>
<accession>A0ACD0P3N5</accession>